<evidence type="ECO:0000256" key="3">
    <source>
        <dbReference type="ARBA" id="ARBA00023163"/>
    </source>
</evidence>
<evidence type="ECO:0000259" key="5">
    <source>
        <dbReference type="PROSITE" id="PS51464"/>
    </source>
</evidence>
<dbReference type="GeneID" id="98915796"/>
<evidence type="ECO:0000313" key="6">
    <source>
        <dbReference type="EMBL" id="TCV97892.1"/>
    </source>
</evidence>
<evidence type="ECO:0000259" key="4">
    <source>
        <dbReference type="PROSITE" id="PS51071"/>
    </source>
</evidence>
<dbReference type="PROSITE" id="PS51071">
    <property type="entry name" value="HTH_RPIR"/>
    <property type="match status" value="1"/>
</dbReference>
<protein>
    <submittedName>
        <fullName evidence="6">RpiR family transcriptional regulator</fullName>
    </submittedName>
</protein>
<dbReference type="AlphaFoldDB" id="A0A4R3YZ99"/>
<proteinExistence type="predicted"/>
<gene>
    <name evidence="6" type="ORF">EDD60_11458</name>
</gene>
<dbReference type="RefSeq" id="WP_066446990.1">
    <property type="nucleotide sequence ID" value="NZ_JANKBF010000004.1"/>
</dbReference>
<dbReference type="EMBL" id="SMCQ01000014">
    <property type="protein sequence ID" value="TCV97892.1"/>
    <property type="molecule type" value="Genomic_DNA"/>
</dbReference>
<dbReference type="InterPro" id="IPR009057">
    <property type="entry name" value="Homeodomain-like_sf"/>
</dbReference>
<organism evidence="6 7">
    <name type="scientific">Longibaculum muris</name>
    <dbReference type="NCBI Taxonomy" id="1796628"/>
    <lineage>
        <taxon>Bacteria</taxon>
        <taxon>Bacillati</taxon>
        <taxon>Bacillota</taxon>
        <taxon>Erysipelotrichia</taxon>
        <taxon>Erysipelotrichales</taxon>
        <taxon>Coprobacillaceae</taxon>
        <taxon>Longibaculum</taxon>
    </lineage>
</organism>
<dbReference type="Gene3D" id="1.10.10.10">
    <property type="entry name" value="Winged helix-like DNA-binding domain superfamily/Winged helix DNA-binding domain"/>
    <property type="match status" value="1"/>
</dbReference>
<reference evidence="6 7" key="1">
    <citation type="submission" date="2019-03" db="EMBL/GenBank/DDBJ databases">
        <title>Genomic Encyclopedia of Type Strains, Phase IV (KMG-IV): sequencing the most valuable type-strain genomes for metagenomic binning, comparative biology and taxonomic classification.</title>
        <authorList>
            <person name="Goeker M."/>
        </authorList>
    </citation>
    <scope>NUCLEOTIDE SEQUENCE [LARGE SCALE GENOMIC DNA]</scope>
    <source>
        <strain evidence="6 7">DSM 29487</strain>
    </source>
</reference>
<evidence type="ECO:0000313" key="7">
    <source>
        <dbReference type="Proteomes" id="UP000295515"/>
    </source>
</evidence>
<dbReference type="InterPro" id="IPR036388">
    <property type="entry name" value="WH-like_DNA-bd_sf"/>
</dbReference>
<keyword evidence="2" id="KW-0238">DNA-binding</keyword>
<feature type="domain" description="SIS" evidence="5">
    <location>
        <begin position="124"/>
        <end position="265"/>
    </location>
</feature>
<accession>A0A4R3YZ99</accession>
<dbReference type="InterPro" id="IPR000281">
    <property type="entry name" value="HTH_RpiR"/>
</dbReference>
<dbReference type="PANTHER" id="PTHR30514:SF1">
    <property type="entry name" value="HTH-TYPE TRANSCRIPTIONAL REGULATOR HEXR-RELATED"/>
    <property type="match status" value="1"/>
</dbReference>
<feature type="domain" description="HTH rpiR-type" evidence="4">
    <location>
        <begin position="1"/>
        <end position="75"/>
    </location>
</feature>
<dbReference type="SUPFAM" id="SSF46689">
    <property type="entry name" value="Homeodomain-like"/>
    <property type="match status" value="1"/>
</dbReference>
<dbReference type="CDD" id="cd05013">
    <property type="entry name" value="SIS_RpiR"/>
    <property type="match status" value="1"/>
</dbReference>
<name>A0A4R3YZ99_9FIRM</name>
<dbReference type="GO" id="GO:1901135">
    <property type="term" value="P:carbohydrate derivative metabolic process"/>
    <property type="evidence" value="ECO:0007669"/>
    <property type="project" value="InterPro"/>
</dbReference>
<dbReference type="PANTHER" id="PTHR30514">
    <property type="entry name" value="GLUCOKINASE"/>
    <property type="match status" value="1"/>
</dbReference>
<sequence length="293" mass="33555">MLIEERIDDINWTANEKIVIEFIRNKQENIRHYTTTMIAKETYTSPSILVRIANKLGYDGYLAFKDAYLEEMTYLKSRFKNIDANKPFKANDDIMTIANKITKLKTESLEDTLSLINHDDLRKAINLIEKCEVIKIFAISNLCFLAEEACFKFRHIGKKCETYSYSNMMYQEAIMSDSQTCAICISYSGVSNELIETAKLLKNNDVPIIAITSIGENDLSKISNVKLSLTTREKSYTKIAGFSTIESISLVLDILYSCYFASNFDNHFAYKTKVAESTEKRKKTNIIIDEISD</sequence>
<dbReference type="InterPro" id="IPR047640">
    <property type="entry name" value="RpiR-like"/>
</dbReference>
<comment type="caution">
    <text evidence="6">The sequence shown here is derived from an EMBL/GenBank/DDBJ whole genome shotgun (WGS) entry which is preliminary data.</text>
</comment>
<keyword evidence="3" id="KW-0804">Transcription</keyword>
<dbReference type="SUPFAM" id="SSF53697">
    <property type="entry name" value="SIS domain"/>
    <property type="match status" value="1"/>
</dbReference>
<evidence type="ECO:0000256" key="1">
    <source>
        <dbReference type="ARBA" id="ARBA00023015"/>
    </source>
</evidence>
<dbReference type="Proteomes" id="UP000295515">
    <property type="component" value="Unassembled WGS sequence"/>
</dbReference>
<keyword evidence="7" id="KW-1185">Reference proteome</keyword>
<dbReference type="PROSITE" id="PS51464">
    <property type="entry name" value="SIS"/>
    <property type="match status" value="1"/>
</dbReference>
<evidence type="ECO:0000256" key="2">
    <source>
        <dbReference type="ARBA" id="ARBA00023125"/>
    </source>
</evidence>
<dbReference type="InterPro" id="IPR001347">
    <property type="entry name" value="SIS_dom"/>
</dbReference>
<dbReference type="GO" id="GO:0003677">
    <property type="term" value="F:DNA binding"/>
    <property type="evidence" value="ECO:0007669"/>
    <property type="project" value="UniProtKB-KW"/>
</dbReference>
<dbReference type="Pfam" id="PF01380">
    <property type="entry name" value="SIS"/>
    <property type="match status" value="1"/>
</dbReference>
<dbReference type="Gene3D" id="3.40.50.10490">
    <property type="entry name" value="Glucose-6-phosphate isomerase like protein, domain 1"/>
    <property type="match status" value="1"/>
</dbReference>
<dbReference type="GO" id="GO:0003700">
    <property type="term" value="F:DNA-binding transcription factor activity"/>
    <property type="evidence" value="ECO:0007669"/>
    <property type="project" value="InterPro"/>
</dbReference>
<dbReference type="Pfam" id="PF01418">
    <property type="entry name" value="HTH_6"/>
    <property type="match status" value="1"/>
</dbReference>
<dbReference type="GO" id="GO:0097367">
    <property type="term" value="F:carbohydrate derivative binding"/>
    <property type="evidence" value="ECO:0007669"/>
    <property type="project" value="InterPro"/>
</dbReference>
<dbReference type="InterPro" id="IPR035472">
    <property type="entry name" value="RpiR-like_SIS"/>
</dbReference>
<dbReference type="InterPro" id="IPR046348">
    <property type="entry name" value="SIS_dom_sf"/>
</dbReference>
<keyword evidence="1" id="KW-0805">Transcription regulation</keyword>